<feature type="compositionally biased region" description="Low complexity" evidence="1">
    <location>
        <begin position="74"/>
        <end position="83"/>
    </location>
</feature>
<dbReference type="OrthoDB" id="2448942at2759"/>
<feature type="region of interest" description="Disordered" evidence="1">
    <location>
        <begin position="1"/>
        <end position="20"/>
    </location>
</feature>
<protein>
    <submittedName>
        <fullName evidence="2">Uncharacterized protein</fullName>
    </submittedName>
</protein>
<name>A0A9P6UMN4_9FUNG</name>
<dbReference type="AlphaFoldDB" id="A0A9P6UMN4"/>
<proteinExistence type="predicted"/>
<reference evidence="2" key="1">
    <citation type="journal article" date="2020" name="Fungal Divers.">
        <title>Resolving the Mortierellaceae phylogeny through synthesis of multi-gene phylogenetics and phylogenomics.</title>
        <authorList>
            <person name="Vandepol N."/>
            <person name="Liber J."/>
            <person name="Desiro A."/>
            <person name="Na H."/>
            <person name="Kennedy M."/>
            <person name="Barry K."/>
            <person name="Grigoriev I.V."/>
            <person name="Miller A.N."/>
            <person name="O'Donnell K."/>
            <person name="Stajich J.E."/>
            <person name="Bonito G."/>
        </authorList>
    </citation>
    <scope>NUCLEOTIDE SEQUENCE</scope>
    <source>
        <strain evidence="2">REB-010B</strain>
    </source>
</reference>
<feature type="compositionally biased region" description="Pro residues" evidence="1">
    <location>
        <begin position="1"/>
        <end position="12"/>
    </location>
</feature>
<feature type="region of interest" description="Disordered" evidence="1">
    <location>
        <begin position="143"/>
        <end position="171"/>
    </location>
</feature>
<keyword evidence="3" id="KW-1185">Reference proteome</keyword>
<dbReference type="Proteomes" id="UP000738325">
    <property type="component" value="Unassembled WGS sequence"/>
</dbReference>
<evidence type="ECO:0000313" key="2">
    <source>
        <dbReference type="EMBL" id="KAG0311863.1"/>
    </source>
</evidence>
<gene>
    <name evidence="2" type="ORF">BGZ99_009875</name>
</gene>
<organism evidence="2 3">
    <name type="scientific">Dissophora globulifera</name>
    <dbReference type="NCBI Taxonomy" id="979702"/>
    <lineage>
        <taxon>Eukaryota</taxon>
        <taxon>Fungi</taxon>
        <taxon>Fungi incertae sedis</taxon>
        <taxon>Mucoromycota</taxon>
        <taxon>Mortierellomycotina</taxon>
        <taxon>Mortierellomycetes</taxon>
        <taxon>Mortierellales</taxon>
        <taxon>Mortierellaceae</taxon>
        <taxon>Dissophora</taxon>
    </lineage>
</organism>
<dbReference type="EMBL" id="JAAAIP010000871">
    <property type="protein sequence ID" value="KAG0311863.1"/>
    <property type="molecule type" value="Genomic_DNA"/>
</dbReference>
<sequence>VDRPEPGTPTGPAPANGVCGDDTVIYYQCPLQRDPSMLASSPKSPRPSGSDGQTPKHLSASQAEFYARTKADYSPLTPTSPTISLSITSTTTMTSASSQIYDPNAALYAPSKQESAAANHSAPIAVPYQLLDQGLDQREGVEASANGLDNTSSSPRRHADVDPQSNYRHQQRQLSADLRLLGTSPEAKEWLKQKPTRSTSHMIHQYNYHLQQYYQPPGGGSGGVKPINGFAHSVSTYSQSPTRPTANIDFNISSSQKVWPNSITAAATAIASSDDSTVQPDVERTREGVCGGLEPSTLSPGVSMDQVHQHFDGHFHGNGHSIPYPPPLQNPPSQSQRKEVRIGRLVMSRSKLNLPSVSSATSVASIHSGNSWMED</sequence>
<accession>A0A9P6UMN4</accession>
<evidence type="ECO:0000256" key="1">
    <source>
        <dbReference type="SAM" id="MobiDB-lite"/>
    </source>
</evidence>
<feature type="region of interest" description="Disordered" evidence="1">
    <location>
        <begin position="30"/>
        <end position="83"/>
    </location>
</feature>
<feature type="region of interest" description="Disordered" evidence="1">
    <location>
        <begin position="314"/>
        <end position="338"/>
    </location>
</feature>
<evidence type="ECO:0000313" key="3">
    <source>
        <dbReference type="Proteomes" id="UP000738325"/>
    </source>
</evidence>
<feature type="non-terminal residue" evidence="2">
    <location>
        <position position="1"/>
    </location>
</feature>
<comment type="caution">
    <text evidence="2">The sequence shown here is derived from an EMBL/GenBank/DDBJ whole genome shotgun (WGS) entry which is preliminary data.</text>
</comment>